<comment type="caution">
    <text evidence="1">The sequence shown here is derived from an EMBL/GenBank/DDBJ whole genome shotgun (WGS) entry which is preliminary data.</text>
</comment>
<sequence length="504" mass="58527">MPFWAENGGFIRGRDPLGIQNSSITVYGRLLPGMTNLTGRIRYYSFYCWLLDEYDRLSLEKEKQTPQAQYNFIRRAELIMAFLMVIKEPNGTNVPGSDYATRHKADGSYSIIQGADKPGKELYWDYRSGALGQYYAGSLINLELIEIVENYFHIKPKGQKVAEAFRSAIPVNVRTYFLELIRKGTCGWNDFDKIMSFRLNALTESSEEWLLLNNLLLERDGDNFKTRDGKSSEKRIESIKLYLQSKTESVPLNEFPLWIFKNTSPSVDPNSSQFGWFYYYLNESVHYALSSIFWAFLFNIEGTISEFDSYLKDFGSEIQKKSEALLGISSEDTLKDILELIEKRSIQDELADIRGAVKKELPYYAASRSVSLLMMIYNFTESYQEHIKNFELNNYIDYQKGNLTEHLDIYIKKNLDTNYREYINQIVKTLINDHMATAYRKMGNGEANLLKFLIEDRYIIHVETIQPRGTTPRLQSLHNFMRDLGYIDREGTLTGLGWKLLNSM</sequence>
<proteinExistence type="predicted"/>
<name>A0A644UM94_9ZZZZ</name>
<accession>A0A644UM94</accession>
<protein>
    <submittedName>
        <fullName evidence="1">Uncharacterized protein</fullName>
    </submittedName>
</protein>
<dbReference type="AlphaFoldDB" id="A0A644UM94"/>
<reference evidence="1" key="1">
    <citation type="submission" date="2019-08" db="EMBL/GenBank/DDBJ databases">
        <authorList>
            <person name="Kucharzyk K."/>
            <person name="Murdoch R.W."/>
            <person name="Higgins S."/>
            <person name="Loffler F."/>
        </authorList>
    </citation>
    <scope>NUCLEOTIDE SEQUENCE</scope>
</reference>
<gene>
    <name evidence="1" type="ORF">SDC9_25971</name>
</gene>
<evidence type="ECO:0000313" key="1">
    <source>
        <dbReference type="EMBL" id="MPL80080.1"/>
    </source>
</evidence>
<organism evidence="1">
    <name type="scientific">bioreactor metagenome</name>
    <dbReference type="NCBI Taxonomy" id="1076179"/>
    <lineage>
        <taxon>unclassified sequences</taxon>
        <taxon>metagenomes</taxon>
        <taxon>ecological metagenomes</taxon>
    </lineage>
</organism>
<dbReference type="EMBL" id="VSSQ01000133">
    <property type="protein sequence ID" value="MPL80080.1"/>
    <property type="molecule type" value="Genomic_DNA"/>
</dbReference>